<protein>
    <submittedName>
        <fullName evidence="2">Uncharacterized protein</fullName>
    </submittedName>
</protein>
<name>A0A8W8LBU7_MAGGI</name>
<dbReference type="EnsemblMetazoa" id="G27289.1">
    <property type="protein sequence ID" value="G27289.1:cds"/>
    <property type="gene ID" value="G27289"/>
</dbReference>
<reference evidence="2" key="1">
    <citation type="submission" date="2022-08" db="UniProtKB">
        <authorList>
            <consortium name="EnsemblMetazoa"/>
        </authorList>
    </citation>
    <scope>IDENTIFICATION</scope>
    <source>
        <strain evidence="2">05x7-T-G4-1.051#20</strain>
    </source>
</reference>
<keyword evidence="3" id="KW-1185">Reference proteome</keyword>
<accession>A0A8W8LBU7</accession>
<evidence type="ECO:0000313" key="2">
    <source>
        <dbReference type="EnsemblMetazoa" id="G27289.1:cds"/>
    </source>
</evidence>
<organism evidence="2 3">
    <name type="scientific">Magallana gigas</name>
    <name type="common">Pacific oyster</name>
    <name type="synonym">Crassostrea gigas</name>
    <dbReference type="NCBI Taxonomy" id="29159"/>
    <lineage>
        <taxon>Eukaryota</taxon>
        <taxon>Metazoa</taxon>
        <taxon>Spiralia</taxon>
        <taxon>Lophotrochozoa</taxon>
        <taxon>Mollusca</taxon>
        <taxon>Bivalvia</taxon>
        <taxon>Autobranchia</taxon>
        <taxon>Pteriomorphia</taxon>
        <taxon>Ostreida</taxon>
        <taxon>Ostreoidea</taxon>
        <taxon>Ostreidae</taxon>
        <taxon>Magallana</taxon>
    </lineage>
</organism>
<proteinExistence type="predicted"/>
<dbReference type="Gene3D" id="2.170.300.10">
    <property type="entry name" value="Tie2 ligand-binding domain superfamily"/>
    <property type="match status" value="1"/>
</dbReference>
<evidence type="ECO:0000256" key="1">
    <source>
        <dbReference type="SAM" id="MobiDB-lite"/>
    </source>
</evidence>
<sequence length="142" mass="16071">MKTISKTLCYPNYFWDNGECKACPSGFFGTHCSTRCPYPNYGKLCKEVCHCNATDCDHVFGCQRNNSEIETITGNTKSEVLSRKAKSEYSTAQTASYETQEKSENSTPQTELYDYQGVTQRMKTTFGTRASLTRPWTHIGIQ</sequence>
<dbReference type="Proteomes" id="UP000005408">
    <property type="component" value="Unassembled WGS sequence"/>
</dbReference>
<evidence type="ECO:0000313" key="3">
    <source>
        <dbReference type="Proteomes" id="UP000005408"/>
    </source>
</evidence>
<dbReference type="AlphaFoldDB" id="A0A8W8LBU7"/>
<feature type="compositionally biased region" description="Polar residues" evidence="1">
    <location>
        <begin position="89"/>
        <end position="98"/>
    </location>
</feature>
<feature type="region of interest" description="Disordered" evidence="1">
    <location>
        <begin position="89"/>
        <end position="109"/>
    </location>
</feature>